<keyword evidence="1" id="KW-0472">Membrane</keyword>
<accession>A0A3N0CLN8</accession>
<name>A0A3N0CLN8_9ACTN</name>
<dbReference type="RefSeq" id="WP_123226835.1">
    <property type="nucleotide sequence ID" value="NZ_RJSE01000005.1"/>
</dbReference>
<feature type="transmembrane region" description="Helical" evidence="1">
    <location>
        <begin position="127"/>
        <end position="152"/>
    </location>
</feature>
<protein>
    <submittedName>
        <fullName evidence="3">Fatty acid hydroxylase family protein</fullName>
    </submittedName>
</protein>
<evidence type="ECO:0000256" key="1">
    <source>
        <dbReference type="SAM" id="Phobius"/>
    </source>
</evidence>
<reference evidence="3 4" key="1">
    <citation type="submission" date="2018-11" db="EMBL/GenBank/DDBJ databases">
        <authorList>
            <person name="Li F."/>
        </authorList>
    </citation>
    <scope>NUCLEOTIDE SEQUENCE [LARGE SCALE GENOMIC DNA]</scope>
    <source>
        <strain evidence="3 4">Gsoil 097</strain>
    </source>
</reference>
<dbReference type="OrthoDB" id="9784228at2"/>
<dbReference type="GO" id="GO:0008610">
    <property type="term" value="P:lipid biosynthetic process"/>
    <property type="evidence" value="ECO:0007669"/>
    <property type="project" value="InterPro"/>
</dbReference>
<keyword evidence="4" id="KW-1185">Reference proteome</keyword>
<dbReference type="Proteomes" id="UP000267128">
    <property type="component" value="Unassembled WGS sequence"/>
</dbReference>
<proteinExistence type="predicted"/>
<dbReference type="GO" id="GO:0016491">
    <property type="term" value="F:oxidoreductase activity"/>
    <property type="evidence" value="ECO:0007669"/>
    <property type="project" value="InterPro"/>
</dbReference>
<evidence type="ECO:0000313" key="4">
    <source>
        <dbReference type="Proteomes" id="UP000267128"/>
    </source>
</evidence>
<gene>
    <name evidence="3" type="ORF">EFK50_06940</name>
</gene>
<keyword evidence="1" id="KW-1133">Transmembrane helix</keyword>
<organism evidence="3 4">
    <name type="scientific">Nocardioides marmoriginsengisoli</name>
    <dbReference type="NCBI Taxonomy" id="661483"/>
    <lineage>
        <taxon>Bacteria</taxon>
        <taxon>Bacillati</taxon>
        <taxon>Actinomycetota</taxon>
        <taxon>Actinomycetes</taxon>
        <taxon>Propionibacteriales</taxon>
        <taxon>Nocardioidaceae</taxon>
        <taxon>Nocardioides</taxon>
    </lineage>
</organism>
<sequence>MTQHNFKATPEIEAVAQERLAAEERRITGAGRKTVGLGETFAEFLRHPSPWMIAGALATAVTWRIVEGDWRLTDLWAPVILVALFPVLEWVIHVFILHWRPRKVAGVMIDSELARDHRRHHADPRDIPLVFIPWRSLVVVIAADFAIALFAFPRLGQGLTFMAAVAATGLIYEWSHYLIHSDYKPRTATYKAIWRNHRLHHYKNEHYWFTVTSTATADRLFGTYPDPGEVKASPTAKNLHG</sequence>
<dbReference type="EMBL" id="RJSE01000005">
    <property type="protein sequence ID" value="RNL64259.1"/>
    <property type="molecule type" value="Genomic_DNA"/>
</dbReference>
<dbReference type="AlphaFoldDB" id="A0A3N0CLN8"/>
<feature type="transmembrane region" description="Helical" evidence="1">
    <location>
        <begin position="75"/>
        <end position="99"/>
    </location>
</feature>
<keyword evidence="1" id="KW-0812">Transmembrane</keyword>
<dbReference type="Pfam" id="PF04116">
    <property type="entry name" value="FA_hydroxylase"/>
    <property type="match status" value="1"/>
</dbReference>
<evidence type="ECO:0000259" key="2">
    <source>
        <dbReference type="Pfam" id="PF04116"/>
    </source>
</evidence>
<dbReference type="InterPro" id="IPR006694">
    <property type="entry name" value="Fatty_acid_hydroxylase"/>
</dbReference>
<feature type="domain" description="Fatty acid hydroxylase" evidence="2">
    <location>
        <begin position="79"/>
        <end position="223"/>
    </location>
</feature>
<feature type="transmembrane region" description="Helical" evidence="1">
    <location>
        <begin position="158"/>
        <end position="179"/>
    </location>
</feature>
<dbReference type="GO" id="GO:0005506">
    <property type="term" value="F:iron ion binding"/>
    <property type="evidence" value="ECO:0007669"/>
    <property type="project" value="InterPro"/>
</dbReference>
<evidence type="ECO:0000313" key="3">
    <source>
        <dbReference type="EMBL" id="RNL64259.1"/>
    </source>
</evidence>
<comment type="caution">
    <text evidence="3">The sequence shown here is derived from an EMBL/GenBank/DDBJ whole genome shotgun (WGS) entry which is preliminary data.</text>
</comment>